<organism evidence="9 10">
    <name type="scientific">Propionibacterium australiense</name>
    <dbReference type="NCBI Taxonomy" id="119981"/>
    <lineage>
        <taxon>Bacteria</taxon>
        <taxon>Bacillati</taxon>
        <taxon>Actinomycetota</taxon>
        <taxon>Actinomycetes</taxon>
        <taxon>Propionibacteriales</taxon>
        <taxon>Propionibacteriaceae</taxon>
        <taxon>Propionibacterium</taxon>
    </lineage>
</organism>
<dbReference type="EMBL" id="UNQJ01000012">
    <property type="protein sequence ID" value="SYZ33780.1"/>
    <property type="molecule type" value="Genomic_DNA"/>
</dbReference>
<dbReference type="SUPFAM" id="SSF52172">
    <property type="entry name" value="CheY-like"/>
    <property type="match status" value="1"/>
</dbReference>
<dbReference type="Proteomes" id="UP000263928">
    <property type="component" value="Unassembled WGS sequence"/>
</dbReference>
<evidence type="ECO:0000313" key="9">
    <source>
        <dbReference type="EMBL" id="SYZ33780.1"/>
    </source>
</evidence>
<keyword evidence="10" id="KW-1185">Reference proteome</keyword>
<gene>
    <name evidence="8" type="ORF">D7U36_11410</name>
    <name evidence="9" type="ORF">PROPAUS_1733</name>
</gene>
<dbReference type="SMART" id="SM00448">
    <property type="entry name" value="REC"/>
    <property type="match status" value="1"/>
</dbReference>
<dbReference type="GO" id="GO:0006355">
    <property type="term" value="P:regulation of DNA-templated transcription"/>
    <property type="evidence" value="ECO:0007669"/>
    <property type="project" value="InterPro"/>
</dbReference>
<feature type="domain" description="HTH luxR-type" evidence="6">
    <location>
        <begin position="163"/>
        <end position="228"/>
    </location>
</feature>
<dbReference type="Gene3D" id="3.40.50.2300">
    <property type="match status" value="1"/>
</dbReference>
<dbReference type="InterPro" id="IPR039420">
    <property type="entry name" value="WalR-like"/>
</dbReference>
<dbReference type="PROSITE" id="PS50110">
    <property type="entry name" value="RESPONSE_REGULATORY"/>
    <property type="match status" value="1"/>
</dbReference>
<dbReference type="RefSeq" id="WP_119162114.1">
    <property type="nucleotide sequence ID" value="NZ_LR134442.1"/>
</dbReference>
<dbReference type="PROSITE" id="PS00622">
    <property type="entry name" value="HTH_LUXR_1"/>
    <property type="match status" value="1"/>
</dbReference>
<feature type="modified residue" description="4-aspartylphosphate" evidence="5">
    <location>
        <position position="70"/>
    </location>
</feature>
<dbReference type="OrthoDB" id="9808843at2"/>
<dbReference type="Proteomes" id="UP000279336">
    <property type="component" value="Unassembled WGS sequence"/>
</dbReference>
<dbReference type="Pfam" id="PF00196">
    <property type="entry name" value="GerE"/>
    <property type="match status" value="1"/>
</dbReference>
<dbReference type="PANTHER" id="PTHR43214:SF24">
    <property type="entry name" value="TRANSCRIPTIONAL REGULATORY PROTEIN NARL-RELATED"/>
    <property type="match status" value="1"/>
</dbReference>
<evidence type="ECO:0000256" key="3">
    <source>
        <dbReference type="ARBA" id="ARBA00023125"/>
    </source>
</evidence>
<keyword evidence="2" id="KW-0805">Transcription regulation</keyword>
<dbReference type="InterPro" id="IPR058245">
    <property type="entry name" value="NreC/VraR/RcsB-like_REC"/>
</dbReference>
<dbReference type="AlphaFoldDB" id="A0A383S700"/>
<name>A0A383S700_9ACTN</name>
<dbReference type="InterPro" id="IPR016032">
    <property type="entry name" value="Sig_transdc_resp-reg_C-effctor"/>
</dbReference>
<dbReference type="PRINTS" id="PR00038">
    <property type="entry name" value="HTHLUXR"/>
</dbReference>
<evidence type="ECO:0000313" key="8">
    <source>
        <dbReference type="EMBL" id="RLP07118.1"/>
    </source>
</evidence>
<dbReference type="SMART" id="SM00421">
    <property type="entry name" value="HTH_LUXR"/>
    <property type="match status" value="1"/>
</dbReference>
<dbReference type="InterPro" id="IPR011006">
    <property type="entry name" value="CheY-like_superfamily"/>
</dbReference>
<dbReference type="CDD" id="cd17535">
    <property type="entry name" value="REC_NarL-like"/>
    <property type="match status" value="1"/>
</dbReference>
<proteinExistence type="predicted"/>
<keyword evidence="3" id="KW-0238">DNA-binding</keyword>
<dbReference type="InterPro" id="IPR001789">
    <property type="entry name" value="Sig_transdc_resp-reg_receiver"/>
</dbReference>
<evidence type="ECO:0000259" key="7">
    <source>
        <dbReference type="PROSITE" id="PS50110"/>
    </source>
</evidence>
<accession>A0A383S700</accession>
<keyword evidence="4" id="KW-0804">Transcription</keyword>
<dbReference type="GO" id="GO:0000160">
    <property type="term" value="P:phosphorelay signal transduction system"/>
    <property type="evidence" value="ECO:0007669"/>
    <property type="project" value="InterPro"/>
</dbReference>
<sequence length="230" mass="24444">MQNTPTSGRSHSRAGEPVTVLIADDQEIVRRGLGDFLSETPGLRVVGQAGTGREAVRLAARVRPDVVLMDLRMPDGDGLWASGQILAAPEPARVLVLTTFDLDEYLFAAMDLGVAGFANKDLDLDELAGAVRTVADGGCWLSPRAAARLAGEFARRGPAGAPAGGDPQTLTARERQVAALVAEGLSNQQIARRLNLEVTTVKAHVGSILTRLDMTNRVQVAIWAHDHRLG</sequence>
<reference evidence="9" key="1">
    <citation type="submission" date="2018-08" db="EMBL/GenBank/DDBJ databases">
        <authorList>
            <person name="Ferrada E.E."/>
            <person name="Latorre B.A."/>
        </authorList>
    </citation>
    <scope>NUCLEOTIDE SEQUENCE [LARGE SCALE GENOMIC DNA]</scope>
    <source>
        <strain evidence="9">Propionibacterium_australiense1</strain>
    </source>
</reference>
<evidence type="ECO:0000256" key="1">
    <source>
        <dbReference type="ARBA" id="ARBA00022553"/>
    </source>
</evidence>
<dbReference type="Pfam" id="PF00072">
    <property type="entry name" value="Response_reg"/>
    <property type="match status" value="1"/>
</dbReference>
<dbReference type="CDD" id="cd06170">
    <property type="entry name" value="LuxR_C_like"/>
    <property type="match status" value="1"/>
</dbReference>
<keyword evidence="1 5" id="KW-0597">Phosphoprotein</keyword>
<dbReference type="EMBL" id="RCIW01000019">
    <property type="protein sequence ID" value="RLP07118.1"/>
    <property type="molecule type" value="Genomic_DNA"/>
</dbReference>
<reference evidence="10" key="2">
    <citation type="submission" date="2018-08" db="EMBL/GenBank/DDBJ databases">
        <authorList>
            <person name="Hornung B."/>
        </authorList>
    </citation>
    <scope>NUCLEOTIDE SEQUENCE [LARGE SCALE GENOMIC DNA]</scope>
</reference>
<evidence type="ECO:0000256" key="5">
    <source>
        <dbReference type="PROSITE-ProRule" id="PRU00169"/>
    </source>
</evidence>
<protein>
    <submittedName>
        <fullName evidence="9">CheY-like superfamily</fullName>
    </submittedName>
    <submittedName>
        <fullName evidence="8">Response regulator</fullName>
    </submittedName>
</protein>
<evidence type="ECO:0000313" key="10">
    <source>
        <dbReference type="Proteomes" id="UP000263928"/>
    </source>
</evidence>
<feature type="domain" description="Response regulatory" evidence="7">
    <location>
        <begin position="19"/>
        <end position="135"/>
    </location>
</feature>
<dbReference type="SUPFAM" id="SSF46894">
    <property type="entry name" value="C-terminal effector domain of the bipartite response regulators"/>
    <property type="match status" value="1"/>
</dbReference>
<reference evidence="8 11" key="3">
    <citation type="submission" date="2018-10" db="EMBL/GenBank/DDBJ databases">
        <title>Propionibacterium australiense Genome Sequencing and Assembly.</title>
        <authorList>
            <person name="Bernier A.-M."/>
            <person name="Bernard K."/>
        </authorList>
    </citation>
    <scope>NUCLEOTIDE SEQUENCE [LARGE SCALE GENOMIC DNA]</scope>
    <source>
        <strain evidence="8 11">NML98A078</strain>
    </source>
</reference>
<dbReference type="InterPro" id="IPR000792">
    <property type="entry name" value="Tscrpt_reg_LuxR_C"/>
</dbReference>
<evidence type="ECO:0000256" key="2">
    <source>
        <dbReference type="ARBA" id="ARBA00023015"/>
    </source>
</evidence>
<dbReference type="PANTHER" id="PTHR43214">
    <property type="entry name" value="TWO-COMPONENT RESPONSE REGULATOR"/>
    <property type="match status" value="1"/>
</dbReference>
<evidence type="ECO:0000259" key="6">
    <source>
        <dbReference type="PROSITE" id="PS50043"/>
    </source>
</evidence>
<dbReference type="PROSITE" id="PS50043">
    <property type="entry name" value="HTH_LUXR_2"/>
    <property type="match status" value="1"/>
</dbReference>
<evidence type="ECO:0000256" key="4">
    <source>
        <dbReference type="ARBA" id="ARBA00023163"/>
    </source>
</evidence>
<evidence type="ECO:0000313" key="11">
    <source>
        <dbReference type="Proteomes" id="UP000279336"/>
    </source>
</evidence>
<dbReference type="GO" id="GO:0003677">
    <property type="term" value="F:DNA binding"/>
    <property type="evidence" value="ECO:0007669"/>
    <property type="project" value="UniProtKB-KW"/>
</dbReference>